<evidence type="ECO:0000256" key="4">
    <source>
        <dbReference type="ARBA" id="ARBA00023125"/>
    </source>
</evidence>
<dbReference type="InterPro" id="IPR011789">
    <property type="entry name" value="CueR"/>
</dbReference>
<dbReference type="PANTHER" id="PTHR30204:SF94">
    <property type="entry name" value="HEAVY METAL-DEPENDENT TRANSCRIPTIONAL REGULATOR HI_0293-RELATED"/>
    <property type="match status" value="1"/>
</dbReference>
<proteinExistence type="predicted"/>
<organism evidence="8 10">
    <name type="scientific">Phytopseudomonas seleniipraecipitans</name>
    <dbReference type="NCBI Taxonomy" id="640205"/>
    <lineage>
        <taxon>Bacteria</taxon>
        <taxon>Pseudomonadati</taxon>
        <taxon>Pseudomonadota</taxon>
        <taxon>Gammaproteobacteria</taxon>
        <taxon>Pseudomonadales</taxon>
        <taxon>Pseudomonadaceae</taxon>
        <taxon>Phytopseudomonas</taxon>
    </lineage>
</organism>
<dbReference type="GO" id="GO:0003700">
    <property type="term" value="F:DNA-binding transcription factor activity"/>
    <property type="evidence" value="ECO:0007669"/>
    <property type="project" value="InterPro"/>
</dbReference>
<dbReference type="Pfam" id="PF09278">
    <property type="entry name" value="MerR-DNA-bind"/>
    <property type="match status" value="1"/>
</dbReference>
<keyword evidence="6" id="KW-0175">Coiled coil</keyword>
<evidence type="ECO:0000256" key="3">
    <source>
        <dbReference type="ARBA" id="ARBA00023015"/>
    </source>
</evidence>
<evidence type="ECO:0000256" key="6">
    <source>
        <dbReference type="SAM" id="Coils"/>
    </source>
</evidence>
<dbReference type="Gene3D" id="1.10.1660.10">
    <property type="match status" value="1"/>
</dbReference>
<dbReference type="PRINTS" id="PR00040">
    <property type="entry name" value="HTHMERR"/>
</dbReference>
<dbReference type="GO" id="GO:0003677">
    <property type="term" value="F:DNA binding"/>
    <property type="evidence" value="ECO:0007669"/>
    <property type="project" value="UniProtKB-KW"/>
</dbReference>
<dbReference type="InterPro" id="IPR047057">
    <property type="entry name" value="MerR_fam"/>
</dbReference>
<dbReference type="OrthoDB" id="9808480at2"/>
<reference evidence="9" key="2">
    <citation type="submission" date="2021-05" db="EMBL/GenBank/DDBJ databases">
        <title>Complete genome sequence of Pseudomonas seleniipraecipitans strain D1-6.</title>
        <authorList>
            <person name="Lafi F."/>
            <person name="Eida A."/>
            <person name="Alam I."/>
            <person name="Hert H."/>
            <person name="Saad M."/>
        </authorList>
    </citation>
    <scope>NUCLEOTIDE SEQUENCE</scope>
    <source>
        <strain evidence="9">D1-6</strain>
    </source>
</reference>
<dbReference type="SMART" id="SM00422">
    <property type="entry name" value="HTH_MERR"/>
    <property type="match status" value="1"/>
</dbReference>
<keyword evidence="5" id="KW-0804">Transcription</keyword>
<dbReference type="PANTHER" id="PTHR30204">
    <property type="entry name" value="REDOX-CYCLING DRUG-SENSING TRANSCRIPTIONAL ACTIVATOR SOXR"/>
    <property type="match status" value="1"/>
</dbReference>
<dbReference type="InterPro" id="IPR009061">
    <property type="entry name" value="DNA-bd_dom_put_sf"/>
</dbReference>
<dbReference type="GO" id="GO:0005737">
    <property type="term" value="C:cytoplasm"/>
    <property type="evidence" value="ECO:0007669"/>
    <property type="project" value="UniProtKB-SubCell"/>
</dbReference>
<gene>
    <name evidence="9" type="primary">cueR</name>
    <name evidence="9" type="ORF">D16iCDA_15835</name>
    <name evidence="8" type="ORF">SAMN05216381_3921</name>
</gene>
<dbReference type="SUPFAM" id="SSF46955">
    <property type="entry name" value="Putative DNA-binding domain"/>
    <property type="match status" value="1"/>
</dbReference>
<dbReference type="AlphaFoldDB" id="A0A1G7TXB2"/>
<evidence type="ECO:0000256" key="2">
    <source>
        <dbReference type="ARBA" id="ARBA00022490"/>
    </source>
</evidence>
<keyword evidence="3" id="KW-0805">Transcription regulation</keyword>
<dbReference type="Pfam" id="PF00376">
    <property type="entry name" value="MerR"/>
    <property type="match status" value="1"/>
</dbReference>
<dbReference type="STRING" id="640205.SAMN05216381_3921"/>
<dbReference type="NCBIfam" id="TIGR02044">
    <property type="entry name" value="CueR"/>
    <property type="match status" value="1"/>
</dbReference>
<dbReference type="PROSITE" id="PS50937">
    <property type="entry name" value="HTH_MERR_2"/>
    <property type="match status" value="1"/>
</dbReference>
<evidence type="ECO:0000313" key="10">
    <source>
        <dbReference type="Proteomes" id="UP000243378"/>
    </source>
</evidence>
<dbReference type="EMBL" id="FNBM01000010">
    <property type="protein sequence ID" value="SDG39892.1"/>
    <property type="molecule type" value="Genomic_DNA"/>
</dbReference>
<dbReference type="CDD" id="cd01108">
    <property type="entry name" value="HTH_CueR"/>
    <property type="match status" value="1"/>
</dbReference>
<dbReference type="RefSeq" id="WP_070882805.1">
    <property type="nucleotide sequence ID" value="NZ_CP076114.1"/>
</dbReference>
<evidence type="ECO:0000259" key="7">
    <source>
        <dbReference type="PROSITE" id="PS50937"/>
    </source>
</evidence>
<evidence type="ECO:0000256" key="5">
    <source>
        <dbReference type="ARBA" id="ARBA00023163"/>
    </source>
</evidence>
<name>A0A1G7TXB2_9GAMM</name>
<feature type="coiled-coil region" evidence="6">
    <location>
        <begin position="81"/>
        <end position="111"/>
    </location>
</feature>
<dbReference type="EMBL" id="CP076114">
    <property type="protein sequence ID" value="UUD63156.1"/>
    <property type="molecule type" value="Genomic_DNA"/>
</dbReference>
<evidence type="ECO:0000313" key="8">
    <source>
        <dbReference type="EMBL" id="SDG39892.1"/>
    </source>
</evidence>
<dbReference type="Proteomes" id="UP000887421">
    <property type="component" value="Chromosome"/>
</dbReference>
<sequence length="152" mass="16934">MNIGQAAKHTGLSAKMIRYYETIGLLPNAGRSESGYRQYGENDLQRLRFIRRARDLGFSLAESGKLLALWHDRERASADVKALAVEHIDALNQKIVELEALRDTLQNLVDHCQGNQRPDCPILEDLQAGDRSCSRAQVPSDKRCSAAQSATK</sequence>
<evidence type="ECO:0000313" key="11">
    <source>
        <dbReference type="Proteomes" id="UP000887421"/>
    </source>
</evidence>
<dbReference type="PROSITE" id="PS00552">
    <property type="entry name" value="HTH_MERR_1"/>
    <property type="match status" value="1"/>
</dbReference>
<dbReference type="GO" id="GO:0045893">
    <property type="term" value="P:positive regulation of DNA-templated transcription"/>
    <property type="evidence" value="ECO:0007669"/>
    <property type="project" value="InterPro"/>
</dbReference>
<dbReference type="InterPro" id="IPR015358">
    <property type="entry name" value="Tscrpt_reg_MerR_DNA-bd"/>
</dbReference>
<accession>A0A1G7TXB2</accession>
<evidence type="ECO:0000313" key="9">
    <source>
        <dbReference type="EMBL" id="UUD63156.1"/>
    </source>
</evidence>
<dbReference type="InterPro" id="IPR000551">
    <property type="entry name" value="MerR-type_HTH_dom"/>
</dbReference>
<comment type="subcellular location">
    <subcellularLocation>
        <location evidence="1">Cytoplasm</location>
    </subcellularLocation>
</comment>
<protein>
    <submittedName>
        <fullName evidence="9">Cu(I)-responsive transcriptional regulator</fullName>
    </submittedName>
    <submittedName>
        <fullName evidence="8">MerR family transcriptional regulator, copper efflux regulator</fullName>
    </submittedName>
</protein>
<evidence type="ECO:0000256" key="1">
    <source>
        <dbReference type="ARBA" id="ARBA00004496"/>
    </source>
</evidence>
<reference evidence="8 10" key="1">
    <citation type="submission" date="2016-10" db="EMBL/GenBank/DDBJ databases">
        <authorList>
            <person name="de Groot N.N."/>
        </authorList>
    </citation>
    <scope>NUCLEOTIDE SEQUENCE [LARGE SCALE GENOMIC DNA]</scope>
    <source>
        <strain evidence="8 10">LMG 25475</strain>
    </source>
</reference>
<dbReference type="Proteomes" id="UP000243378">
    <property type="component" value="Unassembled WGS sequence"/>
</dbReference>
<dbReference type="GO" id="GO:0005507">
    <property type="term" value="F:copper ion binding"/>
    <property type="evidence" value="ECO:0007669"/>
    <property type="project" value="InterPro"/>
</dbReference>
<feature type="domain" description="HTH merR-type" evidence="7">
    <location>
        <begin position="1"/>
        <end position="69"/>
    </location>
</feature>
<keyword evidence="4" id="KW-0238">DNA-binding</keyword>
<keyword evidence="11" id="KW-1185">Reference proteome</keyword>
<keyword evidence="2" id="KW-0963">Cytoplasm</keyword>